<dbReference type="Gene3D" id="2.170.130.10">
    <property type="entry name" value="TonB-dependent receptor, plug domain"/>
    <property type="match status" value="1"/>
</dbReference>
<accession>A0A645DAQ8</accession>
<proteinExistence type="predicted"/>
<dbReference type="AlphaFoldDB" id="A0A645DAQ8"/>
<dbReference type="EMBL" id="VSSQ01034548">
    <property type="protein sequence ID" value="MPM86530.1"/>
    <property type="molecule type" value="Genomic_DNA"/>
</dbReference>
<evidence type="ECO:0008006" key="2">
    <source>
        <dbReference type="Google" id="ProtNLM"/>
    </source>
</evidence>
<comment type="caution">
    <text evidence="1">The sequence shown here is derived from an EMBL/GenBank/DDBJ whole genome shotgun (WGS) entry which is preliminary data.</text>
</comment>
<reference evidence="1" key="1">
    <citation type="submission" date="2019-08" db="EMBL/GenBank/DDBJ databases">
        <authorList>
            <person name="Kucharzyk K."/>
            <person name="Murdoch R.W."/>
            <person name="Higgins S."/>
            <person name="Loffler F."/>
        </authorList>
    </citation>
    <scope>NUCLEOTIDE SEQUENCE</scope>
</reference>
<dbReference type="InterPro" id="IPR037066">
    <property type="entry name" value="Plug_dom_sf"/>
</dbReference>
<name>A0A645DAQ8_9ZZZZ</name>
<evidence type="ECO:0000313" key="1">
    <source>
        <dbReference type="EMBL" id="MPM86530.1"/>
    </source>
</evidence>
<protein>
    <recommendedName>
        <fullName evidence="2">TonB-dependent receptor plug domain-containing protein</fullName>
    </recommendedName>
</protein>
<sequence>MVEFYSADIPTTYRVEGEGVTTSGKLVHFTKDIVIGDSTLSASKLAAGISGNPANMKNPIEDTLDIRELNPDNIKSIQKGAIIYGKEREDGMIPVVKEEKNKNPIIFLDGEKISPKELERIKIRDIDLVTIIKDKTAIEIYGDEGTNGVIEVRTKSERAGPLVFQDGKRVPSGKLRHIRPWERVYFGMEFGETLPDIYGKGDYAKYGVITVRTKEESREGIEKRAASADKGRAIMKRSVKNKPLVKSSYIK</sequence>
<gene>
    <name evidence="1" type="ORF">SDC9_133619</name>
</gene>
<organism evidence="1">
    <name type="scientific">bioreactor metagenome</name>
    <dbReference type="NCBI Taxonomy" id="1076179"/>
    <lineage>
        <taxon>unclassified sequences</taxon>
        <taxon>metagenomes</taxon>
        <taxon>ecological metagenomes</taxon>
    </lineage>
</organism>